<feature type="region of interest" description="Disordered" evidence="3">
    <location>
        <begin position="175"/>
        <end position="369"/>
    </location>
</feature>
<accession>A0A9P4H8F6</accession>
<dbReference type="CDD" id="cd00067">
    <property type="entry name" value="GAL4"/>
    <property type="match status" value="1"/>
</dbReference>
<feature type="compositionally biased region" description="Polar residues" evidence="3">
    <location>
        <begin position="641"/>
        <end position="670"/>
    </location>
</feature>
<gene>
    <name evidence="5" type="ORF">EK21DRAFT_112331</name>
</gene>
<feature type="region of interest" description="Disordered" evidence="3">
    <location>
        <begin position="572"/>
        <end position="703"/>
    </location>
</feature>
<dbReference type="GO" id="GO:0008270">
    <property type="term" value="F:zinc ion binding"/>
    <property type="evidence" value="ECO:0007669"/>
    <property type="project" value="InterPro"/>
</dbReference>
<dbReference type="PROSITE" id="PS00463">
    <property type="entry name" value="ZN2_CY6_FUNGAL_1"/>
    <property type="match status" value="1"/>
</dbReference>
<dbReference type="SMART" id="SM00066">
    <property type="entry name" value="GAL4"/>
    <property type="match status" value="1"/>
</dbReference>
<dbReference type="PROSITE" id="PS50048">
    <property type="entry name" value="ZN2_CY6_FUNGAL_2"/>
    <property type="match status" value="1"/>
</dbReference>
<dbReference type="Gene3D" id="4.10.240.10">
    <property type="entry name" value="Zn(2)-C6 fungal-type DNA-binding domain"/>
    <property type="match status" value="1"/>
</dbReference>
<evidence type="ECO:0000259" key="4">
    <source>
        <dbReference type="PROSITE" id="PS50048"/>
    </source>
</evidence>
<sequence length="703" mass="78418">MSQRSRPGSSQVANDPQRMPFEAAEALLWGKETLHQQEQLYGRMRELESHNRGYESRIQSTEAIAEAAEAAISRIRDIEQKVIAIESDERDRPFDKWVEGEIESFKVFTEKNKNVRQKQIELERQVAGIEDHIDKVKDTSRDVEILLERIGRLEADRIKDADTIKKLERDVTNLTLMRQRQPKEVHKVQPKAAPKQHGKQTARPLGRSNGVSSHKSRHTLMEDRFAKEASRQEEREQVPPPPSRQGATGAPDTTSYIIDRNDPQVEITRRSTPEHMRPPPLRQQKAVDSETEDEDFIIPHDDRPPAVKLLHAPRSPEVKQKSSSSTLVSSPSKGRDDMSARFRMMQRKSIHDPKKSREVEAQQPKLPTTRSRVQNNISLDQLPPTQIVDRSDVVTPVRGLDSPTRARNVRSSGTLPPTQIASRLKAISPARAQEPTSRTLISESPTQLIVKLKTGKRKLEEDVFSPRLTRSQVKKNNEVVRVQPEAVVKKATPIAETQLAPEPATKRRKPNNPRMPPDRLAGEQQEVKVAPRAALDAAASPVRTSPRKAAVAVQQRSCNSCRLAKTRCDKKHPVCGNCKKHPQRGPCVYSKPPIVPRQPPAPTLSAFVPTSPRKKANGKGQATPAKAGDGFQPDQDEVWPSSKTLSLAKSRTAATPANRFTNQTHPNNGPRTYGASKASSSRAAPRVPQAPTKPPLPTLITPS</sequence>
<evidence type="ECO:0000313" key="5">
    <source>
        <dbReference type="EMBL" id="KAF2030038.1"/>
    </source>
</evidence>
<evidence type="ECO:0000313" key="6">
    <source>
        <dbReference type="Proteomes" id="UP000799777"/>
    </source>
</evidence>
<name>A0A9P4H8F6_9PLEO</name>
<dbReference type="SUPFAM" id="SSF57701">
    <property type="entry name" value="Zn2/Cys6 DNA-binding domain"/>
    <property type="match status" value="1"/>
</dbReference>
<feature type="compositionally biased region" description="Low complexity" evidence="3">
    <location>
        <begin position="675"/>
        <end position="684"/>
    </location>
</feature>
<feature type="compositionally biased region" description="Pro residues" evidence="3">
    <location>
        <begin position="593"/>
        <end position="602"/>
    </location>
</feature>
<feature type="compositionally biased region" description="Low complexity" evidence="3">
    <location>
        <begin position="322"/>
        <end position="332"/>
    </location>
</feature>
<reference evidence="5" key="1">
    <citation type="journal article" date="2020" name="Stud. Mycol.">
        <title>101 Dothideomycetes genomes: a test case for predicting lifestyles and emergence of pathogens.</title>
        <authorList>
            <person name="Haridas S."/>
            <person name="Albert R."/>
            <person name="Binder M."/>
            <person name="Bloem J."/>
            <person name="Labutti K."/>
            <person name="Salamov A."/>
            <person name="Andreopoulos B."/>
            <person name="Baker S."/>
            <person name="Barry K."/>
            <person name="Bills G."/>
            <person name="Bluhm B."/>
            <person name="Cannon C."/>
            <person name="Castanera R."/>
            <person name="Culley D."/>
            <person name="Daum C."/>
            <person name="Ezra D."/>
            <person name="Gonzalez J."/>
            <person name="Henrissat B."/>
            <person name="Kuo A."/>
            <person name="Liang C."/>
            <person name="Lipzen A."/>
            <person name="Lutzoni F."/>
            <person name="Magnuson J."/>
            <person name="Mondo S."/>
            <person name="Nolan M."/>
            <person name="Ohm R."/>
            <person name="Pangilinan J."/>
            <person name="Park H.-J."/>
            <person name="Ramirez L."/>
            <person name="Alfaro M."/>
            <person name="Sun H."/>
            <person name="Tritt A."/>
            <person name="Yoshinaga Y."/>
            <person name="Zwiers L.-H."/>
            <person name="Turgeon B."/>
            <person name="Goodwin S."/>
            <person name="Spatafora J."/>
            <person name="Crous P."/>
            <person name="Grigoriev I."/>
        </authorList>
    </citation>
    <scope>NUCLEOTIDE SEQUENCE</scope>
    <source>
        <strain evidence="5">CBS 110217</strain>
    </source>
</reference>
<proteinExistence type="predicted"/>
<feature type="compositionally biased region" description="Basic and acidic residues" evidence="3">
    <location>
        <begin position="349"/>
        <end position="360"/>
    </location>
</feature>
<comment type="caution">
    <text evidence="5">The sequence shown here is derived from an EMBL/GenBank/DDBJ whole genome shotgun (WGS) entry which is preliminary data.</text>
</comment>
<dbReference type="Proteomes" id="UP000799777">
    <property type="component" value="Unassembled WGS sequence"/>
</dbReference>
<protein>
    <recommendedName>
        <fullName evidence="4">Zn(2)-C6 fungal-type domain-containing protein</fullName>
    </recommendedName>
</protein>
<dbReference type="EMBL" id="ML978194">
    <property type="protein sequence ID" value="KAF2030038.1"/>
    <property type="molecule type" value="Genomic_DNA"/>
</dbReference>
<evidence type="ECO:0000256" key="1">
    <source>
        <dbReference type="ARBA" id="ARBA00023242"/>
    </source>
</evidence>
<evidence type="ECO:0000256" key="2">
    <source>
        <dbReference type="SAM" id="Coils"/>
    </source>
</evidence>
<dbReference type="InterPro" id="IPR001138">
    <property type="entry name" value="Zn2Cys6_DnaBD"/>
</dbReference>
<keyword evidence="6" id="KW-1185">Reference proteome</keyword>
<keyword evidence="2" id="KW-0175">Coiled coil</keyword>
<dbReference type="OrthoDB" id="3647228at2759"/>
<feature type="domain" description="Zn(2)-C6 fungal-type" evidence="4">
    <location>
        <begin position="557"/>
        <end position="589"/>
    </location>
</feature>
<dbReference type="AlphaFoldDB" id="A0A9P4H8F6"/>
<organism evidence="5 6">
    <name type="scientific">Setomelanomma holmii</name>
    <dbReference type="NCBI Taxonomy" id="210430"/>
    <lineage>
        <taxon>Eukaryota</taxon>
        <taxon>Fungi</taxon>
        <taxon>Dikarya</taxon>
        <taxon>Ascomycota</taxon>
        <taxon>Pezizomycotina</taxon>
        <taxon>Dothideomycetes</taxon>
        <taxon>Pleosporomycetidae</taxon>
        <taxon>Pleosporales</taxon>
        <taxon>Pleosporineae</taxon>
        <taxon>Phaeosphaeriaceae</taxon>
        <taxon>Setomelanomma</taxon>
    </lineage>
</organism>
<dbReference type="InterPro" id="IPR036864">
    <property type="entry name" value="Zn2-C6_fun-type_DNA-bd_sf"/>
</dbReference>
<evidence type="ECO:0000256" key="3">
    <source>
        <dbReference type="SAM" id="MobiDB-lite"/>
    </source>
</evidence>
<feature type="compositionally biased region" description="Basic and acidic residues" evidence="3">
    <location>
        <begin position="259"/>
        <end position="277"/>
    </location>
</feature>
<feature type="coiled-coil region" evidence="2">
    <location>
        <begin position="44"/>
        <end position="71"/>
    </location>
</feature>
<dbReference type="Pfam" id="PF00172">
    <property type="entry name" value="Zn_clus"/>
    <property type="match status" value="1"/>
</dbReference>
<feature type="compositionally biased region" description="Low complexity" evidence="3">
    <location>
        <begin position="530"/>
        <end position="539"/>
    </location>
</feature>
<keyword evidence="1" id="KW-0539">Nucleus</keyword>
<feature type="compositionally biased region" description="Basic and acidic residues" evidence="3">
    <location>
        <begin position="219"/>
        <end position="237"/>
    </location>
</feature>
<feature type="region of interest" description="Disordered" evidence="3">
    <location>
        <begin position="498"/>
        <end position="556"/>
    </location>
</feature>
<feature type="region of interest" description="Disordered" evidence="3">
    <location>
        <begin position="396"/>
        <end position="416"/>
    </location>
</feature>
<dbReference type="GO" id="GO:0000981">
    <property type="term" value="F:DNA-binding transcription factor activity, RNA polymerase II-specific"/>
    <property type="evidence" value="ECO:0007669"/>
    <property type="project" value="InterPro"/>
</dbReference>